<evidence type="ECO:0000313" key="1">
    <source>
        <dbReference type="EMBL" id="KHM91093.1"/>
    </source>
</evidence>
<organism evidence="1 2">
    <name type="scientific">Xanthomonas vesicatoria</name>
    <dbReference type="NCBI Taxonomy" id="56460"/>
    <lineage>
        <taxon>Bacteria</taxon>
        <taxon>Pseudomonadati</taxon>
        <taxon>Pseudomonadota</taxon>
        <taxon>Gammaproteobacteria</taxon>
        <taxon>Lysobacterales</taxon>
        <taxon>Lysobacteraceae</taxon>
        <taxon>Xanthomonas</taxon>
    </lineage>
</organism>
<name>A0AAJ0IVD5_9XANT</name>
<sequence>MCVAPLPRDSCHWPAASVQRMGVWLHRRPATEGGAMHCAGLSPDTAALQDLAGLAGNTAAAQRITSAQYRRNALASSAWPMR</sequence>
<reference evidence="1 2" key="1">
    <citation type="submission" date="2014-11" db="EMBL/GenBank/DDBJ databases">
        <title>Draft Genome Sequences of Xanthomonas vesicatoria Strains from the Balkan Peninsula.</title>
        <authorList>
            <person name="Vancheva T."/>
            <person name="Lefeuvre P."/>
            <person name="Bogatzevska N."/>
            <person name="Moncheva P."/>
            <person name="Koebnik R."/>
        </authorList>
    </citation>
    <scope>NUCLEOTIDE SEQUENCE [LARGE SCALE GENOMIC DNA]</scope>
    <source>
        <strain evidence="1 2">53M</strain>
    </source>
</reference>
<dbReference type="EMBL" id="JSYJ01000182">
    <property type="protein sequence ID" value="KHM91093.1"/>
    <property type="molecule type" value="Genomic_DNA"/>
</dbReference>
<proteinExistence type="predicted"/>
<dbReference type="AlphaFoldDB" id="A0AAJ0IVD5"/>
<comment type="caution">
    <text evidence="1">The sequence shown here is derived from an EMBL/GenBank/DDBJ whole genome shotgun (WGS) entry which is preliminary data.</text>
</comment>
<gene>
    <name evidence="1" type="ORF">OR61_20155</name>
</gene>
<protein>
    <submittedName>
        <fullName evidence="1">Uncharacterized protein</fullName>
    </submittedName>
</protein>
<dbReference type="Proteomes" id="UP000030969">
    <property type="component" value="Unassembled WGS sequence"/>
</dbReference>
<evidence type="ECO:0000313" key="2">
    <source>
        <dbReference type="Proteomes" id="UP000030969"/>
    </source>
</evidence>
<accession>A0AAJ0IVD5</accession>